<keyword evidence="1" id="KW-0175">Coiled coil</keyword>
<dbReference type="AlphaFoldDB" id="W9DVB0"/>
<protein>
    <submittedName>
        <fullName evidence="2">Uncharacterized protein</fullName>
    </submittedName>
</protein>
<accession>W9DVB0</accession>
<evidence type="ECO:0000256" key="1">
    <source>
        <dbReference type="SAM" id="Coils"/>
    </source>
</evidence>
<evidence type="ECO:0000313" key="3">
    <source>
        <dbReference type="Proteomes" id="UP000019483"/>
    </source>
</evidence>
<dbReference type="OrthoDB" id="125690at2157"/>
<comment type="caution">
    <text evidence="2">The sequence shown here is derived from an EMBL/GenBank/DDBJ whole genome shotgun (WGS) entry which is preliminary data.</text>
</comment>
<reference evidence="2 3" key="1">
    <citation type="submission" date="2013-08" db="EMBL/GenBank/DDBJ databases">
        <authorList>
            <consortium name="DOE Joint Genome Institute"/>
            <person name="Eisen J."/>
            <person name="Huntemann M."/>
            <person name="Han J."/>
            <person name="Chen A."/>
            <person name="Kyrpides N."/>
            <person name="Mavromatis K."/>
            <person name="Markowitz V."/>
            <person name="Palaniappan K."/>
            <person name="Ivanova N."/>
            <person name="Schaumberg A."/>
            <person name="Pati A."/>
            <person name="Liolios K."/>
            <person name="Nordberg H.P."/>
            <person name="Cantor M.N."/>
            <person name="Hua S.X."/>
            <person name="Woyke T."/>
        </authorList>
    </citation>
    <scope>NUCLEOTIDE SEQUENCE [LARGE SCALE GENOMIC DNA]</scope>
    <source>
        <strain evidence="2 3">DSM 2278</strain>
    </source>
</reference>
<organism evidence="2 3">
    <name type="scientific">Methanolobus tindarius DSM 2278</name>
    <dbReference type="NCBI Taxonomy" id="1090322"/>
    <lineage>
        <taxon>Archaea</taxon>
        <taxon>Methanobacteriati</taxon>
        <taxon>Methanobacteriota</taxon>
        <taxon>Stenosarchaea group</taxon>
        <taxon>Methanomicrobia</taxon>
        <taxon>Methanosarcinales</taxon>
        <taxon>Methanosarcinaceae</taxon>
        <taxon>Methanolobus</taxon>
    </lineage>
</organism>
<evidence type="ECO:0000313" key="2">
    <source>
        <dbReference type="EMBL" id="ETA67371.1"/>
    </source>
</evidence>
<proteinExistence type="predicted"/>
<dbReference type="EMBL" id="AZAJ01000001">
    <property type="protein sequence ID" value="ETA67371.1"/>
    <property type="molecule type" value="Genomic_DNA"/>
</dbReference>
<dbReference type="Proteomes" id="UP000019483">
    <property type="component" value="Unassembled WGS sequence"/>
</dbReference>
<feature type="coiled-coil region" evidence="1">
    <location>
        <begin position="86"/>
        <end position="116"/>
    </location>
</feature>
<dbReference type="RefSeq" id="WP_023844507.1">
    <property type="nucleotide sequence ID" value="NZ_AZAJ01000001.1"/>
</dbReference>
<name>W9DVB0_METTI</name>
<dbReference type="STRING" id="1090322.MettiDRAFT_0792"/>
<keyword evidence="3" id="KW-1185">Reference proteome</keyword>
<dbReference type="GeneID" id="96960516"/>
<sequence length="238" mass="28321">MDNYRIDEFAPIDSILNSFSTDMFDGITFIMRPVVGGIDYLRSMHQSYLFKKEINKISNFDFETREKIIDFFTDIVAGRIFDEEFIDELERKVSELDEIRDIFKELNHRRLNIEQKQIHHILNLSLRKLNGRIVSIRDEINSRMWDDGEDITQLLLLDQVFYLIQEMIKEALDIPHSKLADSNIWNEIIFSLLYIEAFHRKKVSYLDFQNFLSSLSLYNYKESKNVKDNDAIFEALVV</sequence>
<gene>
    <name evidence="2" type="ORF">MettiDRAFT_0792</name>
</gene>